<evidence type="ECO:0000313" key="4">
    <source>
        <dbReference type="EMBL" id="SDI79860.1"/>
    </source>
</evidence>
<sequence length="254" mass="27667">MMADEVEERLQLVNKTFTDTAVISGFPALWSELRPDAKQVHDEETLGLDVAAHDLVIHAMALHWADDPVGQLAQARHALRPDGFFLGFGFGGETLTELRQVLAMAETEVMGGLSPRVAPMGEIRDLGGLLQRAGLALPVVDSLPLTVTYETMFHLMRDLRAMGEVNALANRHKAPVSREFFLKAAEEYARQFGTEDGRIRATFEILVMTGWAPDASQPQPLRPGSATTRLADALGAKEIGLNDPAGQGRIADED</sequence>
<dbReference type="SUPFAM" id="SSF53335">
    <property type="entry name" value="S-adenosyl-L-methionine-dependent methyltransferases"/>
    <property type="match status" value="1"/>
</dbReference>
<dbReference type="GO" id="GO:0032259">
    <property type="term" value="P:methylation"/>
    <property type="evidence" value="ECO:0007669"/>
    <property type="project" value="UniProtKB-KW"/>
</dbReference>
<organism evidence="4 5">
    <name type="scientific">Aliiruegeria lutimaris</name>
    <dbReference type="NCBI Taxonomy" id="571298"/>
    <lineage>
        <taxon>Bacteria</taxon>
        <taxon>Pseudomonadati</taxon>
        <taxon>Pseudomonadota</taxon>
        <taxon>Alphaproteobacteria</taxon>
        <taxon>Rhodobacterales</taxon>
        <taxon>Roseobacteraceae</taxon>
        <taxon>Aliiruegeria</taxon>
    </lineage>
</organism>
<dbReference type="Proteomes" id="UP000199382">
    <property type="component" value="Unassembled WGS sequence"/>
</dbReference>
<evidence type="ECO:0000256" key="1">
    <source>
        <dbReference type="ARBA" id="ARBA00022603"/>
    </source>
</evidence>
<dbReference type="PANTHER" id="PTHR13090">
    <property type="entry name" value="ARGININE-HYDROXYLASE NDUFAF5, MITOCHONDRIAL"/>
    <property type="match status" value="1"/>
</dbReference>
<evidence type="ECO:0000256" key="3">
    <source>
        <dbReference type="SAM" id="MobiDB-lite"/>
    </source>
</evidence>
<dbReference type="EMBL" id="FNEK01000007">
    <property type="protein sequence ID" value="SDI79860.1"/>
    <property type="molecule type" value="Genomic_DNA"/>
</dbReference>
<evidence type="ECO:0008006" key="6">
    <source>
        <dbReference type="Google" id="ProtNLM"/>
    </source>
</evidence>
<gene>
    <name evidence="4" type="ORF">SAMN04488026_100771</name>
</gene>
<dbReference type="GO" id="GO:0008168">
    <property type="term" value="F:methyltransferase activity"/>
    <property type="evidence" value="ECO:0007669"/>
    <property type="project" value="UniProtKB-KW"/>
</dbReference>
<reference evidence="4 5" key="1">
    <citation type="submission" date="2016-10" db="EMBL/GenBank/DDBJ databases">
        <authorList>
            <person name="de Groot N.N."/>
        </authorList>
    </citation>
    <scope>NUCLEOTIDE SEQUENCE [LARGE SCALE GENOMIC DNA]</scope>
    <source>
        <strain evidence="4 5">DSM 25294</strain>
    </source>
</reference>
<accession>A0A1G8NK36</accession>
<feature type="region of interest" description="Disordered" evidence="3">
    <location>
        <begin position="235"/>
        <end position="254"/>
    </location>
</feature>
<protein>
    <recommendedName>
        <fullName evidence="6">Methyltransferase domain-containing protein</fullName>
    </recommendedName>
</protein>
<dbReference type="Gene3D" id="3.40.50.150">
    <property type="entry name" value="Vaccinia Virus protein VP39"/>
    <property type="match status" value="1"/>
</dbReference>
<keyword evidence="2" id="KW-0808">Transferase</keyword>
<proteinExistence type="predicted"/>
<evidence type="ECO:0000313" key="5">
    <source>
        <dbReference type="Proteomes" id="UP000199382"/>
    </source>
</evidence>
<dbReference type="AlphaFoldDB" id="A0A1G8NK36"/>
<dbReference type="STRING" id="571298.SAMN04488026_100771"/>
<name>A0A1G8NK36_9RHOB</name>
<dbReference type="InterPro" id="IPR050602">
    <property type="entry name" value="Malonyl-ACP_OMT"/>
</dbReference>
<dbReference type="PANTHER" id="PTHR13090:SF1">
    <property type="entry name" value="ARGININE-HYDROXYLASE NDUFAF5, MITOCHONDRIAL"/>
    <property type="match status" value="1"/>
</dbReference>
<keyword evidence="5" id="KW-1185">Reference proteome</keyword>
<evidence type="ECO:0000256" key="2">
    <source>
        <dbReference type="ARBA" id="ARBA00022679"/>
    </source>
</evidence>
<dbReference type="InterPro" id="IPR029063">
    <property type="entry name" value="SAM-dependent_MTases_sf"/>
</dbReference>
<keyword evidence="1" id="KW-0489">Methyltransferase</keyword>